<keyword evidence="1" id="KW-0732">Signal</keyword>
<dbReference type="Pfam" id="PF16412">
    <property type="entry name" value="DUF5020"/>
    <property type="match status" value="1"/>
</dbReference>
<dbReference type="InterPro" id="IPR036777">
    <property type="entry name" value="Channel_Tsx-like_sf"/>
</dbReference>
<protein>
    <submittedName>
        <fullName evidence="2">DUF5020 family protein</fullName>
    </submittedName>
</protein>
<keyword evidence="3" id="KW-1185">Reference proteome</keyword>
<dbReference type="SUPFAM" id="SSF111364">
    <property type="entry name" value="Tsx-like channel"/>
    <property type="match status" value="1"/>
</dbReference>
<comment type="caution">
    <text evidence="2">The sequence shown here is derived from an EMBL/GenBank/DDBJ whole genome shotgun (WGS) entry which is preliminary data.</text>
</comment>
<dbReference type="Proteomes" id="UP000286598">
    <property type="component" value="Unassembled WGS sequence"/>
</dbReference>
<organism evidence="2 3">
    <name type="scientific">Leyella stercorea</name>
    <dbReference type="NCBI Taxonomy" id="363265"/>
    <lineage>
        <taxon>Bacteria</taxon>
        <taxon>Pseudomonadati</taxon>
        <taxon>Bacteroidota</taxon>
        <taxon>Bacteroidia</taxon>
        <taxon>Bacteroidales</taxon>
        <taxon>Prevotellaceae</taxon>
        <taxon>Leyella</taxon>
    </lineage>
</organism>
<dbReference type="Gene3D" id="2.40.230.20">
    <property type="entry name" value="Nucleoside-specific channel-forming protein, Tsx-like"/>
    <property type="match status" value="1"/>
</dbReference>
<evidence type="ECO:0000313" key="3">
    <source>
        <dbReference type="Proteomes" id="UP000286598"/>
    </source>
</evidence>
<feature type="chain" id="PRO_5019542000" evidence="1">
    <location>
        <begin position="26"/>
        <end position="251"/>
    </location>
</feature>
<dbReference type="AlphaFoldDB" id="A0A415GJ66"/>
<dbReference type="OrthoDB" id="1007128at2"/>
<name>A0A415GJ66_9BACT</name>
<gene>
    <name evidence="2" type="ORF">DW060_09075</name>
</gene>
<reference evidence="2 3" key="1">
    <citation type="submission" date="2018-08" db="EMBL/GenBank/DDBJ databases">
        <title>A genome reference for cultivated species of the human gut microbiota.</title>
        <authorList>
            <person name="Zou Y."/>
            <person name="Xue W."/>
            <person name="Luo G."/>
        </authorList>
    </citation>
    <scope>NUCLEOTIDE SEQUENCE [LARGE SCALE GENOMIC DNA]</scope>
    <source>
        <strain evidence="2 3">AF42-9</strain>
    </source>
</reference>
<sequence length="251" mass="28788">MKIKKTASTLFLIAMLCLGATKAKAQVNAQLFYDFGSDREFVTLTLEMFKQDKWGNTYFFIDHDFNYDKLGGGKNVAPGGTYFEIARCLNFWQKSAIKDLSLQVEYNGGITRSYPINHAMLAGVDYFFHSKDFKNTLNLKALYKYIWENKQSVPMQFTVVWAMNDLFGVKGLKFDGFADFWWEDHAVDFQADGSYKKKSTVFITEPQLWYNVGQHFGCNNLSLGTEIELSNDFGSTGGFKCRPCLGMKWDF</sequence>
<evidence type="ECO:0000256" key="1">
    <source>
        <dbReference type="SAM" id="SignalP"/>
    </source>
</evidence>
<dbReference type="GO" id="GO:0009279">
    <property type="term" value="C:cell outer membrane"/>
    <property type="evidence" value="ECO:0007669"/>
    <property type="project" value="InterPro"/>
</dbReference>
<accession>A0A415GJ66</accession>
<evidence type="ECO:0000313" key="2">
    <source>
        <dbReference type="EMBL" id="RHK49301.1"/>
    </source>
</evidence>
<dbReference type="EMBL" id="QRNO01000045">
    <property type="protein sequence ID" value="RHK49301.1"/>
    <property type="molecule type" value="Genomic_DNA"/>
</dbReference>
<feature type="signal peptide" evidence="1">
    <location>
        <begin position="1"/>
        <end position="25"/>
    </location>
</feature>
<proteinExistence type="predicted"/>